<keyword evidence="2" id="KW-1133">Transmembrane helix</keyword>
<dbReference type="Proteomes" id="UP000252519">
    <property type="component" value="Unassembled WGS sequence"/>
</dbReference>
<keyword evidence="2" id="KW-0472">Membrane</keyword>
<sequence>LFFFLLKLWIALDVIGTTNALLLLLYLLLFNYIVVLETYNEWKHAIHTLFPIIVDTKFLASALQKDLQEEDCPDFSLLTLGTFLNSELSAKILPISIPLCTGNDSGERTVEFFKEYANYHNAAFDALVTGNVFIKLAHLFVLKRCSEKLDQCWPLRRLFVVCRKDIANKIPIPLIDAQCCNLDGEDASGYRPDIIRVMRNHRSSGTASNSIRKLFSILWSLLCSSSERIESEEYERVRDDLVRVFGSFRVDVRMGARNESLEIATNTASTYARVCAFFDAHDDYTVVGDVGQTFEQRLCSSRTEKIGNKIYPSKCRSGSNISIVVAVFAVAIWTGARLLRNIS</sequence>
<reference evidence="3 4" key="1">
    <citation type="submission" date="2014-10" db="EMBL/GenBank/DDBJ databases">
        <title>Draft genome of the hookworm Ancylostoma caninum.</title>
        <authorList>
            <person name="Mitreva M."/>
        </authorList>
    </citation>
    <scope>NUCLEOTIDE SEQUENCE [LARGE SCALE GENOMIC DNA]</scope>
    <source>
        <strain evidence="3 4">Baltimore</strain>
    </source>
</reference>
<organism evidence="3 4">
    <name type="scientific">Ancylostoma caninum</name>
    <name type="common">Dog hookworm</name>
    <dbReference type="NCBI Taxonomy" id="29170"/>
    <lineage>
        <taxon>Eukaryota</taxon>
        <taxon>Metazoa</taxon>
        <taxon>Ecdysozoa</taxon>
        <taxon>Nematoda</taxon>
        <taxon>Chromadorea</taxon>
        <taxon>Rhabditida</taxon>
        <taxon>Rhabditina</taxon>
        <taxon>Rhabditomorpha</taxon>
        <taxon>Strongyloidea</taxon>
        <taxon>Ancylostomatidae</taxon>
        <taxon>Ancylostomatinae</taxon>
        <taxon>Ancylostoma</taxon>
    </lineage>
</organism>
<evidence type="ECO:0000313" key="3">
    <source>
        <dbReference type="EMBL" id="RCN36346.1"/>
    </source>
</evidence>
<feature type="non-terminal residue" evidence="3">
    <location>
        <position position="1"/>
    </location>
</feature>
<keyword evidence="4" id="KW-1185">Reference proteome</keyword>
<dbReference type="GO" id="GO:0005634">
    <property type="term" value="C:nucleus"/>
    <property type="evidence" value="ECO:0007669"/>
    <property type="project" value="TreeGrafter"/>
</dbReference>
<dbReference type="AlphaFoldDB" id="A0A368FVW4"/>
<accession>A0A368FVW4</accession>
<name>A0A368FVW4_ANCCA</name>
<dbReference type="InterPro" id="IPR012337">
    <property type="entry name" value="RNaseH-like_sf"/>
</dbReference>
<comment type="caution">
    <text evidence="3">The sequence shown here is derived from an EMBL/GenBank/DDBJ whole genome shotgun (WGS) entry which is preliminary data.</text>
</comment>
<dbReference type="PANTHER" id="PTHR15092:SF22">
    <property type="entry name" value="POLY(A)-SPECIFIC RIBONUCLEASE PNLDC1"/>
    <property type="match status" value="1"/>
</dbReference>
<evidence type="ECO:0000313" key="4">
    <source>
        <dbReference type="Proteomes" id="UP000252519"/>
    </source>
</evidence>
<dbReference type="Gene3D" id="3.30.420.10">
    <property type="entry name" value="Ribonuclease H-like superfamily/Ribonuclease H"/>
    <property type="match status" value="1"/>
</dbReference>
<dbReference type="Pfam" id="PF04857">
    <property type="entry name" value="CAF1"/>
    <property type="match status" value="1"/>
</dbReference>
<feature type="transmembrane region" description="Helical" evidence="2">
    <location>
        <begin position="12"/>
        <end position="34"/>
    </location>
</feature>
<dbReference type="GO" id="GO:1990432">
    <property type="term" value="P:siRNA 3'-end processing"/>
    <property type="evidence" value="ECO:0007669"/>
    <property type="project" value="TreeGrafter"/>
</dbReference>
<proteinExistence type="inferred from homology"/>
<evidence type="ECO:0000256" key="1">
    <source>
        <dbReference type="ARBA" id="ARBA00008372"/>
    </source>
</evidence>
<dbReference type="STRING" id="29170.A0A368FVW4"/>
<keyword evidence="2" id="KW-0812">Transmembrane</keyword>
<dbReference type="GO" id="GO:0000289">
    <property type="term" value="P:nuclear-transcribed mRNA poly(A) tail shortening"/>
    <property type="evidence" value="ECO:0007669"/>
    <property type="project" value="TreeGrafter"/>
</dbReference>
<dbReference type="InterPro" id="IPR051181">
    <property type="entry name" value="CAF1_poly(A)_ribonucleases"/>
</dbReference>
<dbReference type="GO" id="GO:0000175">
    <property type="term" value="F:3'-5'-RNA exonuclease activity"/>
    <property type="evidence" value="ECO:0007669"/>
    <property type="project" value="TreeGrafter"/>
</dbReference>
<dbReference type="EMBL" id="JOJR01000565">
    <property type="protein sequence ID" value="RCN36346.1"/>
    <property type="molecule type" value="Genomic_DNA"/>
</dbReference>
<dbReference type="SUPFAM" id="SSF53098">
    <property type="entry name" value="Ribonuclease H-like"/>
    <property type="match status" value="1"/>
</dbReference>
<gene>
    <name evidence="3" type="ORF">ANCCAN_17780</name>
</gene>
<dbReference type="GO" id="GO:1990431">
    <property type="term" value="P:priRNA 3'-end processing"/>
    <property type="evidence" value="ECO:0007669"/>
    <property type="project" value="TreeGrafter"/>
</dbReference>
<evidence type="ECO:0000256" key="2">
    <source>
        <dbReference type="SAM" id="Phobius"/>
    </source>
</evidence>
<dbReference type="PANTHER" id="PTHR15092">
    <property type="entry name" value="POLY A -SPECIFIC RIBONUCLEASE/TARGET OF EGR1, MEMBER 1"/>
    <property type="match status" value="1"/>
</dbReference>
<dbReference type="InterPro" id="IPR036397">
    <property type="entry name" value="RNaseH_sf"/>
</dbReference>
<protein>
    <submittedName>
        <fullName evidence="3">Uncharacterized protein</fullName>
    </submittedName>
</protein>
<dbReference type="InterPro" id="IPR006941">
    <property type="entry name" value="RNase_CAF1"/>
</dbReference>
<comment type="similarity">
    <text evidence="1">Belongs to the CAF1 family.</text>
</comment>
<dbReference type="GO" id="GO:0003723">
    <property type="term" value="F:RNA binding"/>
    <property type="evidence" value="ECO:0007669"/>
    <property type="project" value="TreeGrafter"/>
</dbReference>
<feature type="transmembrane region" description="Helical" evidence="2">
    <location>
        <begin position="321"/>
        <end position="339"/>
    </location>
</feature>
<dbReference type="OrthoDB" id="414075at2759"/>
<dbReference type="GO" id="GO:0005783">
    <property type="term" value="C:endoplasmic reticulum"/>
    <property type="evidence" value="ECO:0007669"/>
    <property type="project" value="TreeGrafter"/>
</dbReference>